<name>A0A1F4UTC4_UNCKA</name>
<organism evidence="3 4">
    <name type="scientific">candidate division WWE3 bacterium RBG_16_37_10</name>
    <dbReference type="NCBI Taxonomy" id="1802610"/>
    <lineage>
        <taxon>Bacteria</taxon>
        <taxon>Katanobacteria</taxon>
    </lineage>
</organism>
<evidence type="ECO:0000313" key="4">
    <source>
        <dbReference type="Proteomes" id="UP000177371"/>
    </source>
</evidence>
<sequence length="381" mass="44606">MGTITRINKYCFISPEYPPETGFGGIGTYVWHMARVLASNGIDVTIFSYSTEKDKTYLEDGIKVVRKKIKKFQYLLWYIRVILFLAKNRFDVIEDADFSGSTFLYQLFYRRRRDFIHVKLHTCHKIIYYFENRRSFFQRITTSILDFIASYVTRNADLITSPSNTVKQMTGLLWNLPEHRIEPLAHPFSILTSDYELKAIQGDYILYFGRLQELKGAKLILELCKKDFLKDLPWKLILIGRDIYNFKAQLAEMDNKTVKKVEMINHMHDKKLLFSYIKSARAVFLPSKFESFGFTMLESLWFNPKTFVLNNSGPLEIMTSLGLHENILDECLLMDNPQYLASKILKKDYQDVEAIRKKINVAYGYDAIANKLIKIIKSTNK</sequence>
<dbReference type="STRING" id="1802610.A2W32_02570"/>
<dbReference type="Pfam" id="PF13439">
    <property type="entry name" value="Glyco_transf_4"/>
    <property type="match status" value="1"/>
</dbReference>
<dbReference type="GO" id="GO:0016757">
    <property type="term" value="F:glycosyltransferase activity"/>
    <property type="evidence" value="ECO:0007669"/>
    <property type="project" value="InterPro"/>
</dbReference>
<dbReference type="EMBL" id="MEUT01000073">
    <property type="protein sequence ID" value="OGC48198.1"/>
    <property type="molecule type" value="Genomic_DNA"/>
</dbReference>
<comment type="caution">
    <text evidence="3">The sequence shown here is derived from an EMBL/GenBank/DDBJ whole genome shotgun (WGS) entry which is preliminary data.</text>
</comment>
<proteinExistence type="predicted"/>
<reference evidence="3 4" key="1">
    <citation type="journal article" date="2016" name="Nat. Commun.">
        <title>Thousands of microbial genomes shed light on interconnected biogeochemical processes in an aquifer system.</title>
        <authorList>
            <person name="Anantharaman K."/>
            <person name="Brown C.T."/>
            <person name="Hug L.A."/>
            <person name="Sharon I."/>
            <person name="Castelle C.J."/>
            <person name="Probst A.J."/>
            <person name="Thomas B.C."/>
            <person name="Singh A."/>
            <person name="Wilkins M.J."/>
            <person name="Karaoz U."/>
            <person name="Brodie E.L."/>
            <person name="Williams K.H."/>
            <person name="Hubbard S.S."/>
            <person name="Banfield J.F."/>
        </authorList>
    </citation>
    <scope>NUCLEOTIDE SEQUENCE [LARGE SCALE GENOMIC DNA]</scope>
</reference>
<dbReference type="Pfam" id="PF00534">
    <property type="entry name" value="Glycos_transf_1"/>
    <property type="match status" value="1"/>
</dbReference>
<dbReference type="Gene3D" id="3.40.50.2000">
    <property type="entry name" value="Glycogen Phosphorylase B"/>
    <property type="match status" value="2"/>
</dbReference>
<evidence type="ECO:0008006" key="5">
    <source>
        <dbReference type="Google" id="ProtNLM"/>
    </source>
</evidence>
<dbReference type="SUPFAM" id="SSF53756">
    <property type="entry name" value="UDP-Glycosyltransferase/glycogen phosphorylase"/>
    <property type="match status" value="1"/>
</dbReference>
<evidence type="ECO:0000259" key="2">
    <source>
        <dbReference type="Pfam" id="PF13439"/>
    </source>
</evidence>
<accession>A0A1F4UTC4</accession>
<dbReference type="CDD" id="cd03801">
    <property type="entry name" value="GT4_PimA-like"/>
    <property type="match status" value="1"/>
</dbReference>
<feature type="domain" description="Glycosyltransferase subfamily 4-like N-terminal" evidence="2">
    <location>
        <begin position="23"/>
        <end position="182"/>
    </location>
</feature>
<dbReference type="InterPro" id="IPR028098">
    <property type="entry name" value="Glyco_trans_4-like_N"/>
</dbReference>
<gene>
    <name evidence="3" type="ORF">A2W32_02570</name>
</gene>
<dbReference type="AlphaFoldDB" id="A0A1F4UTC4"/>
<protein>
    <recommendedName>
        <fullName evidence="5">Glycosyl transferase family 1 domain-containing protein</fullName>
    </recommendedName>
</protein>
<dbReference type="PANTHER" id="PTHR12526">
    <property type="entry name" value="GLYCOSYLTRANSFERASE"/>
    <property type="match status" value="1"/>
</dbReference>
<evidence type="ECO:0000313" key="3">
    <source>
        <dbReference type="EMBL" id="OGC48198.1"/>
    </source>
</evidence>
<feature type="domain" description="Glycosyl transferase family 1" evidence="1">
    <location>
        <begin position="203"/>
        <end position="319"/>
    </location>
</feature>
<evidence type="ECO:0000259" key="1">
    <source>
        <dbReference type="Pfam" id="PF00534"/>
    </source>
</evidence>
<dbReference type="InterPro" id="IPR001296">
    <property type="entry name" value="Glyco_trans_1"/>
</dbReference>
<dbReference type="Proteomes" id="UP000177371">
    <property type="component" value="Unassembled WGS sequence"/>
</dbReference>